<protein>
    <submittedName>
        <fullName evidence="2">Uncharacterized membrane-anchored protein</fullName>
    </submittedName>
</protein>
<keyword evidence="1" id="KW-1133">Transmembrane helix</keyword>
<feature type="transmembrane region" description="Helical" evidence="1">
    <location>
        <begin position="166"/>
        <end position="185"/>
    </location>
</feature>
<dbReference type="AlphaFoldDB" id="A0A1M6W889"/>
<dbReference type="RefSeq" id="WP_079541497.1">
    <property type="nucleotide sequence ID" value="NZ_LT670844.1"/>
</dbReference>
<dbReference type="InterPro" id="IPR007136">
    <property type="entry name" value="DUF347"/>
</dbReference>
<accession>A0A1M6W889</accession>
<feature type="transmembrane region" description="Helical" evidence="1">
    <location>
        <begin position="12"/>
        <end position="28"/>
    </location>
</feature>
<keyword evidence="1" id="KW-0812">Transmembrane</keyword>
<evidence type="ECO:0000313" key="2">
    <source>
        <dbReference type="EMBL" id="SHK89849.1"/>
    </source>
</evidence>
<name>A0A1M6W889_9BRAD</name>
<feature type="transmembrane region" description="Helical" evidence="1">
    <location>
        <begin position="216"/>
        <end position="236"/>
    </location>
</feature>
<feature type="transmembrane region" description="Helical" evidence="1">
    <location>
        <begin position="96"/>
        <end position="115"/>
    </location>
</feature>
<dbReference type="OrthoDB" id="9794709at2"/>
<reference evidence="2 3" key="1">
    <citation type="submission" date="2016-11" db="EMBL/GenBank/DDBJ databases">
        <authorList>
            <person name="Jaros S."/>
            <person name="Januszkiewicz K."/>
            <person name="Wedrychowicz H."/>
        </authorList>
    </citation>
    <scope>NUCLEOTIDE SEQUENCE [LARGE SCALE GENOMIC DNA]</scope>
    <source>
        <strain evidence="2 3">GAS499</strain>
    </source>
</reference>
<organism evidence="2 3">
    <name type="scientific">Bradyrhizobium lablabi</name>
    <dbReference type="NCBI Taxonomy" id="722472"/>
    <lineage>
        <taxon>Bacteria</taxon>
        <taxon>Pseudomonadati</taxon>
        <taxon>Pseudomonadota</taxon>
        <taxon>Alphaproteobacteria</taxon>
        <taxon>Hyphomicrobiales</taxon>
        <taxon>Nitrobacteraceae</taxon>
        <taxon>Bradyrhizobium</taxon>
    </lineage>
</organism>
<proteinExistence type="predicted"/>
<feature type="transmembrane region" description="Helical" evidence="1">
    <location>
        <begin position="66"/>
        <end position="84"/>
    </location>
</feature>
<keyword evidence="1" id="KW-0472">Membrane</keyword>
<sequence>MQQIHLPTLGARYWAALCLASIFGANMGDLFAHNLGLGHVAGLPYLALALAIVLVTERFDRSVHQVYYWTAIIIVRTAATNFADFAQGDMKIPRELVMAGLTAALVIALFASWQFAWREQSTKDSASDTVLRADAGYWVSMFIAGTLGTVIGDYCSHNLGLGDGGAALLLVPILALLFVIARNGLLRSLPYYWLTIVMVRAAGTAVGDYEAGRHMLGLPLGTLVTGTLFVALLAMWREPKAQLVPAER</sequence>
<dbReference type="Proteomes" id="UP000189935">
    <property type="component" value="Chromosome I"/>
</dbReference>
<dbReference type="Pfam" id="PF03988">
    <property type="entry name" value="DUF347"/>
    <property type="match status" value="3"/>
</dbReference>
<evidence type="ECO:0000313" key="3">
    <source>
        <dbReference type="Proteomes" id="UP000189935"/>
    </source>
</evidence>
<evidence type="ECO:0000256" key="1">
    <source>
        <dbReference type="SAM" id="Phobius"/>
    </source>
</evidence>
<dbReference type="EMBL" id="LT670844">
    <property type="protein sequence ID" value="SHK89849.1"/>
    <property type="molecule type" value="Genomic_DNA"/>
</dbReference>
<gene>
    <name evidence="2" type="ORF">SAMN05444159_4477</name>
</gene>
<feature type="transmembrane region" description="Helical" evidence="1">
    <location>
        <begin position="135"/>
        <end position="154"/>
    </location>
</feature>
<feature type="transmembrane region" description="Helical" evidence="1">
    <location>
        <begin position="35"/>
        <end position="54"/>
    </location>
</feature>